<dbReference type="OrthoDB" id="6079986at2"/>
<dbReference type="RefSeq" id="WP_121163405.1">
    <property type="nucleotide sequence ID" value="NZ_RAPE01000001.1"/>
</dbReference>
<dbReference type="GO" id="GO:0005886">
    <property type="term" value="C:plasma membrane"/>
    <property type="evidence" value="ECO:0007669"/>
    <property type="project" value="UniProtKB-SubCell"/>
</dbReference>
<reference evidence="7 8" key="1">
    <citation type="submission" date="2018-09" db="EMBL/GenBank/DDBJ databases">
        <title>Roseovarius spongiae sp. nov., isolated from a marine sponge.</title>
        <authorList>
            <person name="Zhuang L."/>
            <person name="Luo L."/>
        </authorList>
    </citation>
    <scope>NUCLEOTIDE SEQUENCE [LARGE SCALE GENOMIC DNA]</scope>
    <source>
        <strain evidence="7 8">HN-E21</strain>
    </source>
</reference>
<evidence type="ECO:0000313" key="7">
    <source>
        <dbReference type="EMBL" id="RKF16370.1"/>
    </source>
</evidence>
<feature type="transmembrane region" description="Helical" evidence="6">
    <location>
        <begin position="198"/>
        <end position="217"/>
    </location>
</feature>
<dbReference type="CDD" id="cd06662">
    <property type="entry name" value="SURF1"/>
    <property type="match status" value="1"/>
</dbReference>
<dbReference type="InterPro" id="IPR045214">
    <property type="entry name" value="Surf1/Surf4"/>
</dbReference>
<dbReference type="PANTHER" id="PTHR23427:SF2">
    <property type="entry name" value="SURFEIT LOCUS PROTEIN 1"/>
    <property type="match status" value="1"/>
</dbReference>
<dbReference type="PROSITE" id="PS50895">
    <property type="entry name" value="SURF1"/>
    <property type="match status" value="1"/>
</dbReference>
<dbReference type="PANTHER" id="PTHR23427">
    <property type="entry name" value="SURFEIT LOCUS PROTEIN"/>
    <property type="match status" value="1"/>
</dbReference>
<evidence type="ECO:0000313" key="8">
    <source>
        <dbReference type="Proteomes" id="UP000281128"/>
    </source>
</evidence>
<comment type="caution">
    <text evidence="7">The sequence shown here is derived from an EMBL/GenBank/DDBJ whole genome shotgun (WGS) entry which is preliminary data.</text>
</comment>
<gene>
    <name evidence="7" type="ORF">D6850_02085</name>
</gene>
<evidence type="ECO:0000256" key="1">
    <source>
        <dbReference type="ARBA" id="ARBA00004370"/>
    </source>
</evidence>
<dbReference type="AlphaFoldDB" id="A0A3A8AZF6"/>
<sequence>MRQRLLVPLLFGVLGTGMLVGLGVWQVQRMVWKHGVLAEIDARIHEAPAALPEAPEPATDRYRAVSATGVLGGPEIHVLVSTKELGAGYRVIQPFNTDGRRIMADRGFIDLADKDAARPGGTVTLTGNLHWPDEVDSYTPDPDEERGIWFARDVPALAARLGTDPVLLIVRDAAPKRSGDPIPLPLDSATIPDDHLEYAITWFSLAVVWAGMTLYLVRRRMRPEKGDTT</sequence>
<dbReference type="InterPro" id="IPR002994">
    <property type="entry name" value="Surf1/Shy1"/>
</dbReference>
<dbReference type="Pfam" id="PF02104">
    <property type="entry name" value="SURF1"/>
    <property type="match status" value="1"/>
</dbReference>
<evidence type="ECO:0000256" key="3">
    <source>
        <dbReference type="ARBA" id="ARBA00022692"/>
    </source>
</evidence>
<dbReference type="Proteomes" id="UP000281128">
    <property type="component" value="Unassembled WGS sequence"/>
</dbReference>
<comment type="caution">
    <text evidence="6">Lacks conserved residue(s) required for the propagation of feature annotation.</text>
</comment>
<proteinExistence type="inferred from homology"/>
<keyword evidence="8" id="KW-1185">Reference proteome</keyword>
<accession>A0A3A8AZF6</accession>
<keyword evidence="5 6" id="KW-0472">Membrane</keyword>
<evidence type="ECO:0000256" key="2">
    <source>
        <dbReference type="ARBA" id="ARBA00007165"/>
    </source>
</evidence>
<comment type="similarity">
    <text evidence="2 6">Belongs to the SURF1 family.</text>
</comment>
<evidence type="ECO:0000256" key="6">
    <source>
        <dbReference type="RuleBase" id="RU363076"/>
    </source>
</evidence>
<organism evidence="7 8">
    <name type="scientific">Roseovarius spongiae</name>
    <dbReference type="NCBI Taxonomy" id="2320272"/>
    <lineage>
        <taxon>Bacteria</taxon>
        <taxon>Pseudomonadati</taxon>
        <taxon>Pseudomonadota</taxon>
        <taxon>Alphaproteobacteria</taxon>
        <taxon>Rhodobacterales</taxon>
        <taxon>Roseobacteraceae</taxon>
        <taxon>Roseovarius</taxon>
    </lineage>
</organism>
<evidence type="ECO:0000256" key="5">
    <source>
        <dbReference type="ARBA" id="ARBA00023136"/>
    </source>
</evidence>
<evidence type="ECO:0000256" key="4">
    <source>
        <dbReference type="ARBA" id="ARBA00022989"/>
    </source>
</evidence>
<keyword evidence="4 6" id="KW-1133">Transmembrane helix</keyword>
<protein>
    <recommendedName>
        <fullName evidence="6">SURF1-like protein</fullName>
    </recommendedName>
</protein>
<name>A0A3A8AZF6_9RHOB</name>
<keyword evidence="6" id="KW-1003">Cell membrane</keyword>
<keyword evidence="3 6" id="KW-0812">Transmembrane</keyword>
<comment type="subcellular location">
    <subcellularLocation>
        <location evidence="6">Cell membrane</location>
        <topology evidence="6">Multi-pass membrane protein</topology>
    </subcellularLocation>
    <subcellularLocation>
        <location evidence="1">Membrane</location>
    </subcellularLocation>
</comment>
<dbReference type="EMBL" id="RAPE01000001">
    <property type="protein sequence ID" value="RKF16370.1"/>
    <property type="molecule type" value="Genomic_DNA"/>
</dbReference>